<accession>A0A914LQ00</accession>
<dbReference type="AlphaFoldDB" id="A0A914LQ00"/>
<sequence>MRFLDAETRCGLRDTLIIAIRPRSLLTIMGWLELEGIGARTNTWLNRTAAGIVGGFGPKVWLSKELSAHCFHLHGFSCLRLYAVQLGYLLTFRGLSGISLSYFPPKHYPYRFPTQ</sequence>
<dbReference type="Proteomes" id="UP000887563">
    <property type="component" value="Unplaced"/>
</dbReference>
<name>A0A914LQ00_MELIC</name>
<organism evidence="1 2">
    <name type="scientific">Meloidogyne incognita</name>
    <name type="common">Southern root-knot nematode worm</name>
    <name type="synonym">Oxyuris incognita</name>
    <dbReference type="NCBI Taxonomy" id="6306"/>
    <lineage>
        <taxon>Eukaryota</taxon>
        <taxon>Metazoa</taxon>
        <taxon>Ecdysozoa</taxon>
        <taxon>Nematoda</taxon>
        <taxon>Chromadorea</taxon>
        <taxon>Rhabditida</taxon>
        <taxon>Tylenchina</taxon>
        <taxon>Tylenchomorpha</taxon>
        <taxon>Tylenchoidea</taxon>
        <taxon>Meloidogynidae</taxon>
        <taxon>Meloidogyninae</taxon>
        <taxon>Meloidogyne</taxon>
        <taxon>Meloidogyne incognita group</taxon>
    </lineage>
</organism>
<evidence type="ECO:0000313" key="2">
    <source>
        <dbReference type="WBParaSite" id="Minc3s00742g16758"/>
    </source>
</evidence>
<evidence type="ECO:0000313" key="1">
    <source>
        <dbReference type="Proteomes" id="UP000887563"/>
    </source>
</evidence>
<dbReference type="WBParaSite" id="Minc3s00742g16758">
    <property type="protein sequence ID" value="Minc3s00742g16758"/>
    <property type="gene ID" value="Minc3s00742g16758"/>
</dbReference>
<protein>
    <submittedName>
        <fullName evidence="2">Uncharacterized protein</fullName>
    </submittedName>
</protein>
<reference evidence="2" key="1">
    <citation type="submission" date="2022-11" db="UniProtKB">
        <authorList>
            <consortium name="WormBaseParasite"/>
        </authorList>
    </citation>
    <scope>IDENTIFICATION</scope>
</reference>
<keyword evidence="1" id="KW-1185">Reference proteome</keyword>
<proteinExistence type="predicted"/>